<feature type="region of interest" description="Disordered" evidence="1">
    <location>
        <begin position="66"/>
        <end position="123"/>
    </location>
</feature>
<protein>
    <submittedName>
        <fullName evidence="2">Uncharacterized protein</fullName>
    </submittedName>
</protein>
<feature type="compositionally biased region" description="Acidic residues" evidence="1">
    <location>
        <begin position="20"/>
        <end position="34"/>
    </location>
</feature>
<sequence length="123" mass="14011">MFKTVGGVPVSDLPRAAKDDADDEEEEEEEEGDEMTLPVRQLNVENARRQLKTVMDEQDKARWRERVRQKHRLERQKAKEARKTQQTERVSATNPTLGSSASATECTIHPTGPEDRSVKGFAY</sequence>
<evidence type="ECO:0000256" key="1">
    <source>
        <dbReference type="SAM" id="MobiDB-lite"/>
    </source>
</evidence>
<feature type="compositionally biased region" description="Basic and acidic residues" evidence="1">
    <location>
        <begin position="75"/>
        <end position="86"/>
    </location>
</feature>
<evidence type="ECO:0000313" key="3">
    <source>
        <dbReference type="Proteomes" id="UP000281553"/>
    </source>
</evidence>
<name>A0A3P7M5M9_DIBLA</name>
<accession>A0A3P7M5M9</accession>
<feature type="compositionally biased region" description="Polar residues" evidence="1">
    <location>
        <begin position="87"/>
        <end position="105"/>
    </location>
</feature>
<feature type="compositionally biased region" description="Basic and acidic residues" evidence="1">
    <location>
        <begin position="112"/>
        <end position="123"/>
    </location>
</feature>
<dbReference type="AlphaFoldDB" id="A0A3P7M5M9"/>
<keyword evidence="3" id="KW-1185">Reference proteome</keyword>
<dbReference type="EMBL" id="UYRU01056538">
    <property type="protein sequence ID" value="VDN13491.1"/>
    <property type="molecule type" value="Genomic_DNA"/>
</dbReference>
<organism evidence="2 3">
    <name type="scientific">Dibothriocephalus latus</name>
    <name type="common">Fish tapeworm</name>
    <name type="synonym">Diphyllobothrium latum</name>
    <dbReference type="NCBI Taxonomy" id="60516"/>
    <lineage>
        <taxon>Eukaryota</taxon>
        <taxon>Metazoa</taxon>
        <taxon>Spiralia</taxon>
        <taxon>Lophotrochozoa</taxon>
        <taxon>Platyhelminthes</taxon>
        <taxon>Cestoda</taxon>
        <taxon>Eucestoda</taxon>
        <taxon>Diphyllobothriidea</taxon>
        <taxon>Diphyllobothriidae</taxon>
        <taxon>Dibothriocephalus</taxon>
    </lineage>
</organism>
<feature type="region of interest" description="Disordered" evidence="1">
    <location>
        <begin position="1"/>
        <end position="41"/>
    </location>
</feature>
<proteinExistence type="predicted"/>
<evidence type="ECO:0000313" key="2">
    <source>
        <dbReference type="EMBL" id="VDN13491.1"/>
    </source>
</evidence>
<reference evidence="2 3" key="1">
    <citation type="submission" date="2018-11" db="EMBL/GenBank/DDBJ databases">
        <authorList>
            <consortium name="Pathogen Informatics"/>
        </authorList>
    </citation>
    <scope>NUCLEOTIDE SEQUENCE [LARGE SCALE GENOMIC DNA]</scope>
</reference>
<dbReference type="Proteomes" id="UP000281553">
    <property type="component" value="Unassembled WGS sequence"/>
</dbReference>
<gene>
    <name evidence="2" type="ORF">DILT_LOCUS9322</name>
</gene>